<sequence length="116" mass="13136">MTTFANFMAGVKNAVGRTKVTMNIDPRDPDPDKAYHVMIDEFMRQQAGGTPTDVTSAAEMFRVIRSMGVVIEVQGNPRMPNTTVDVSEFQSQRQQIDPEFSRELQRQQYMGLFVTT</sequence>
<proteinExistence type="predicted"/>
<reference evidence="2" key="1">
    <citation type="submission" date="2017-06" db="EMBL/GenBank/DDBJ databases">
        <authorList>
            <person name="Zhao X."/>
        </authorList>
    </citation>
    <scope>NUCLEOTIDE SEQUENCE [LARGE SCALE GENOMIC DNA]</scope>
</reference>
<evidence type="ECO:0000313" key="2">
    <source>
        <dbReference type="Proteomes" id="UP000223363"/>
    </source>
</evidence>
<dbReference type="EMBL" id="MF285618">
    <property type="protein sequence ID" value="ATA65380.1"/>
    <property type="molecule type" value="Genomic_DNA"/>
</dbReference>
<dbReference type="Proteomes" id="UP000223363">
    <property type="component" value="Segment"/>
</dbReference>
<gene>
    <name evidence="1" type="ORF">2050HW_00045</name>
</gene>
<organism evidence="1 2">
    <name type="scientific">Serratia phage vB_SmaM_ 2050HW</name>
    <dbReference type="NCBI Taxonomy" id="2024252"/>
    <lineage>
        <taxon>Viruses</taxon>
        <taxon>Duplodnaviria</taxon>
        <taxon>Heunggongvirae</taxon>
        <taxon>Uroviricota</taxon>
        <taxon>Caudoviricetes</taxon>
        <taxon>Chimalliviridae</taxon>
        <taxon>Moabitevirus</taxon>
        <taxon>Moabitevirus mv2050HW</taxon>
    </lineage>
</organism>
<name>A0A289ZVI6_9CAUD</name>
<keyword evidence="2" id="KW-1185">Reference proteome</keyword>
<protein>
    <submittedName>
        <fullName evidence="1">Virion structural protein</fullName>
    </submittedName>
</protein>
<evidence type="ECO:0000313" key="1">
    <source>
        <dbReference type="EMBL" id="ATA65380.1"/>
    </source>
</evidence>
<accession>A0A289ZVI6</accession>